<sequence>MKKKIVALALCMMLMTNAVYADKLTELNNEKKAKTSDLNESKSNLNKLKDNKDAEMEKLKNINLKLTQTQSELAIQQQELEKINKSIDDTKKEIEKYQSSINKKTKEFQKRLKGMYISKDGAKVDVIFGSGNLNDLLNNVSLMNYIARYDKNLLNDLKHEKISLDYKKDELKSKMQTMEIVKKNLELKVVALNDTLAEQQKLIDDISKNVSMTESEISSLIKELEKIDGKIDQEKKAILQAKLLAAQRAQAEKRRREMLQRNKAFNSNISAPVVNNNGAYLQWPVPSSHRMTSFYGWRSDPFGRGSGFHTGLDIAAPLGTHIVSAEDGVVVHVGWSGGYGNLVKVQHDNGALTYYGHLSGYNCSVGQRVKRGQLIAFMGSTGYSTGSHLHFEVRFNGQHTDPLNYLR</sequence>
<dbReference type="Pfam" id="PF01551">
    <property type="entry name" value="Peptidase_M23"/>
    <property type="match status" value="1"/>
</dbReference>
<dbReference type="EMBL" id="CP054000">
    <property type="protein sequence ID" value="QKH80409.1"/>
    <property type="molecule type" value="Genomic_DNA"/>
</dbReference>
<dbReference type="CDD" id="cd12797">
    <property type="entry name" value="M23_peptidase"/>
    <property type="match status" value="1"/>
</dbReference>
<keyword evidence="1" id="KW-0732">Signal</keyword>
<evidence type="ECO:0000313" key="5">
    <source>
        <dbReference type="Proteomes" id="UP000502899"/>
    </source>
</evidence>
<dbReference type="Gene3D" id="2.70.70.10">
    <property type="entry name" value="Glucose Permease (Domain IIA)"/>
    <property type="match status" value="1"/>
</dbReference>
<dbReference type="GO" id="GO:0004222">
    <property type="term" value="F:metalloendopeptidase activity"/>
    <property type="evidence" value="ECO:0007669"/>
    <property type="project" value="TreeGrafter"/>
</dbReference>
<feature type="domain" description="Peptidoglycan hydrolase PcsB coiled-coil" evidence="3">
    <location>
        <begin position="94"/>
        <end position="165"/>
    </location>
</feature>
<dbReference type="FunFam" id="2.70.70.10:FF:000006">
    <property type="entry name" value="M23 family peptidase"/>
    <property type="match status" value="1"/>
</dbReference>
<dbReference type="RefSeq" id="WP_002842390.1">
    <property type="nucleotide sequence ID" value="NZ_CAUPFM010000002.1"/>
</dbReference>
<proteinExistence type="predicted"/>
<dbReference type="SUPFAM" id="SSF51261">
    <property type="entry name" value="Duplicated hybrid motif"/>
    <property type="match status" value="1"/>
</dbReference>
<dbReference type="InterPro" id="IPR050570">
    <property type="entry name" value="Cell_wall_metabolism_enzyme"/>
</dbReference>
<evidence type="ECO:0000313" key="4">
    <source>
        <dbReference type="EMBL" id="QKH80409.1"/>
    </source>
</evidence>
<dbReference type="PANTHER" id="PTHR21666">
    <property type="entry name" value="PEPTIDASE-RELATED"/>
    <property type="match status" value="1"/>
</dbReference>
<feature type="domain" description="M23ase beta-sheet core" evidence="2">
    <location>
        <begin position="308"/>
        <end position="402"/>
    </location>
</feature>
<reference evidence="4 5" key="1">
    <citation type="submission" date="2020-05" db="EMBL/GenBank/DDBJ databases">
        <title>FDA dAtabase for Regulatory Grade micrObial Sequences (FDA-ARGOS): Supporting development and validation of Infectious Disease Dx tests.</title>
        <authorList>
            <person name="Pederson C."/>
            <person name="Tallon L."/>
            <person name="Sadzewicz L."/>
            <person name="Zhao X."/>
            <person name="Vavikolanu K."/>
            <person name="Mehta A."/>
            <person name="Aluvathingal J."/>
            <person name="Nadendla S."/>
            <person name="Myers T."/>
            <person name="Yan Y."/>
            <person name="Sichtig H."/>
        </authorList>
    </citation>
    <scope>NUCLEOTIDE SEQUENCE [LARGE SCALE GENOMIC DNA]</scope>
    <source>
        <strain evidence="4 5">FDAARGOS_764</strain>
    </source>
</reference>
<evidence type="ECO:0000256" key="1">
    <source>
        <dbReference type="ARBA" id="ARBA00022729"/>
    </source>
</evidence>
<gene>
    <name evidence="4" type="ORF">FOC70_08615</name>
</gene>
<evidence type="ECO:0000259" key="3">
    <source>
        <dbReference type="Pfam" id="PF24568"/>
    </source>
</evidence>
<dbReference type="PANTHER" id="PTHR21666:SF270">
    <property type="entry name" value="MUREIN HYDROLASE ACTIVATOR ENVC"/>
    <property type="match status" value="1"/>
</dbReference>
<dbReference type="Proteomes" id="UP000502899">
    <property type="component" value="Chromosome"/>
</dbReference>
<name>A0A133N0S4_FINMA</name>
<protein>
    <submittedName>
        <fullName evidence="4">Peptidoglycan DD-metalloendopeptidase family protein</fullName>
    </submittedName>
</protein>
<dbReference type="InterPro" id="IPR011055">
    <property type="entry name" value="Dup_hybrid_motif"/>
</dbReference>
<dbReference type="Gene3D" id="6.10.250.3150">
    <property type="match status" value="1"/>
</dbReference>
<organism evidence="4 5">
    <name type="scientific">Finegoldia magna</name>
    <name type="common">Peptostreptococcus magnus</name>
    <dbReference type="NCBI Taxonomy" id="1260"/>
    <lineage>
        <taxon>Bacteria</taxon>
        <taxon>Bacillati</taxon>
        <taxon>Bacillota</taxon>
        <taxon>Tissierellia</taxon>
        <taxon>Tissierellales</taxon>
        <taxon>Peptoniphilaceae</taxon>
        <taxon>Finegoldia</taxon>
    </lineage>
</organism>
<dbReference type="AlphaFoldDB" id="A0A133N0S4"/>
<dbReference type="InterPro" id="IPR057309">
    <property type="entry name" value="PcsB_CC"/>
</dbReference>
<dbReference type="InterPro" id="IPR016047">
    <property type="entry name" value="M23ase_b-sheet_dom"/>
</dbReference>
<dbReference type="Pfam" id="PF24568">
    <property type="entry name" value="CC_PcsB"/>
    <property type="match status" value="1"/>
</dbReference>
<evidence type="ECO:0000259" key="2">
    <source>
        <dbReference type="Pfam" id="PF01551"/>
    </source>
</evidence>
<accession>A0A133N0S4</accession>